<dbReference type="EMBL" id="QMEV01000028">
    <property type="protein sequence ID" value="RAV09884.1"/>
    <property type="molecule type" value="Genomic_DNA"/>
</dbReference>
<evidence type="ECO:0000313" key="2">
    <source>
        <dbReference type="Proteomes" id="UP000250915"/>
    </source>
</evidence>
<gene>
    <name evidence="1" type="ORF">DQP57_14470</name>
</gene>
<reference evidence="1 2" key="1">
    <citation type="submission" date="2018-06" db="EMBL/GenBank/DDBJ databases">
        <title>NTM in soil in Japan.</title>
        <authorList>
            <person name="Ohya K."/>
        </authorList>
    </citation>
    <scope>NUCLEOTIDE SEQUENCE [LARGE SCALE GENOMIC DNA]</scope>
    <source>
        <strain evidence="1 2">GF28</strain>
    </source>
</reference>
<sequence>PRLRPPQARVLLIAALAAKLPAGDVVARWG</sequence>
<accession>A0A329LPU2</accession>
<proteinExistence type="predicted"/>
<dbReference type="Proteomes" id="UP000250915">
    <property type="component" value="Unassembled WGS sequence"/>
</dbReference>
<name>A0A329LPU2_9MYCO</name>
<dbReference type="AlphaFoldDB" id="A0A329LPU2"/>
<evidence type="ECO:0000313" key="1">
    <source>
        <dbReference type="EMBL" id="RAV09884.1"/>
    </source>
</evidence>
<protein>
    <submittedName>
        <fullName evidence="1">L-asparaginase</fullName>
    </submittedName>
</protein>
<comment type="caution">
    <text evidence="1">The sequence shown here is derived from an EMBL/GenBank/DDBJ whole genome shotgun (WGS) entry which is preliminary data.</text>
</comment>
<organism evidence="1 2">
    <name type="scientific">Mycobacterium colombiense</name>
    <dbReference type="NCBI Taxonomy" id="339268"/>
    <lineage>
        <taxon>Bacteria</taxon>
        <taxon>Bacillati</taxon>
        <taxon>Actinomycetota</taxon>
        <taxon>Actinomycetes</taxon>
        <taxon>Mycobacteriales</taxon>
        <taxon>Mycobacteriaceae</taxon>
        <taxon>Mycobacterium</taxon>
        <taxon>Mycobacterium avium complex (MAC)</taxon>
    </lineage>
</organism>
<feature type="non-terminal residue" evidence="1">
    <location>
        <position position="1"/>
    </location>
</feature>